<accession>A0ABY2V515</accession>
<dbReference type="SUPFAM" id="SSF88659">
    <property type="entry name" value="Sigma3 and sigma4 domains of RNA polymerase sigma factors"/>
    <property type="match status" value="1"/>
</dbReference>
<organism evidence="2 3">
    <name type="scientific">Aliarcobacter cibarius</name>
    <dbReference type="NCBI Taxonomy" id="255507"/>
    <lineage>
        <taxon>Bacteria</taxon>
        <taxon>Pseudomonadati</taxon>
        <taxon>Campylobacterota</taxon>
        <taxon>Epsilonproteobacteria</taxon>
        <taxon>Campylobacterales</taxon>
        <taxon>Arcobacteraceae</taxon>
        <taxon>Aliarcobacter</taxon>
    </lineage>
</organism>
<reference evidence="2 3" key="1">
    <citation type="submission" date="2019-05" db="EMBL/GenBank/DDBJ databases">
        <title>Arcobacter cibarius and Arcobacter thereius providing challenges in identification an antibiotic susceptibility and Quinolone resistance.</title>
        <authorList>
            <person name="Busch A."/>
            <person name="Hanel I."/>
            <person name="Hotzel H."/>
            <person name="Tomaso H."/>
        </authorList>
    </citation>
    <scope>NUCLEOTIDE SEQUENCE [LARGE SCALE GENOMIC DNA]</scope>
    <source>
        <strain evidence="2 3">16CS0831-2</strain>
    </source>
</reference>
<dbReference type="Pfam" id="PF08281">
    <property type="entry name" value="Sigma70_r4_2"/>
    <property type="match status" value="1"/>
</dbReference>
<evidence type="ECO:0000313" key="3">
    <source>
        <dbReference type="Proteomes" id="UP000305417"/>
    </source>
</evidence>
<dbReference type="EMBL" id="VBUC01000020">
    <property type="protein sequence ID" value="TLS97606.1"/>
    <property type="molecule type" value="Genomic_DNA"/>
</dbReference>
<protein>
    <recommendedName>
        <fullName evidence="1">RNA polymerase sigma factor 70 region 4 type 2 domain-containing protein</fullName>
    </recommendedName>
</protein>
<name>A0ABY2V515_9BACT</name>
<dbReference type="InterPro" id="IPR013249">
    <property type="entry name" value="RNA_pol_sigma70_r4_t2"/>
</dbReference>
<gene>
    <name evidence="2" type="ORF">FE247_08325</name>
</gene>
<comment type="caution">
    <text evidence="2">The sequence shown here is derived from an EMBL/GenBank/DDBJ whole genome shotgun (WGS) entry which is preliminary data.</text>
</comment>
<dbReference type="Gene3D" id="1.10.10.10">
    <property type="entry name" value="Winged helix-like DNA-binding domain superfamily/Winged helix DNA-binding domain"/>
    <property type="match status" value="1"/>
</dbReference>
<feature type="domain" description="RNA polymerase sigma factor 70 region 4 type 2" evidence="1">
    <location>
        <begin position="9"/>
        <end position="45"/>
    </location>
</feature>
<dbReference type="InterPro" id="IPR013324">
    <property type="entry name" value="RNA_pol_sigma_r3/r4-like"/>
</dbReference>
<proteinExistence type="predicted"/>
<dbReference type="InterPro" id="IPR036388">
    <property type="entry name" value="WH-like_DNA-bd_sf"/>
</dbReference>
<keyword evidence="3" id="KW-1185">Reference proteome</keyword>
<dbReference type="Proteomes" id="UP000305417">
    <property type="component" value="Unassembled WGS sequence"/>
</dbReference>
<evidence type="ECO:0000313" key="2">
    <source>
        <dbReference type="EMBL" id="TLS97606.1"/>
    </source>
</evidence>
<sequence length="84" mass="9738">MEKLSMGKLKEILRLRHECNLSARQISRALNISHTVVNTYLSKAKVCDKNYDELKDLSYNEIISNLFPSLVIDFSFISTYKLLL</sequence>
<evidence type="ECO:0000259" key="1">
    <source>
        <dbReference type="Pfam" id="PF08281"/>
    </source>
</evidence>